<proteinExistence type="predicted"/>
<evidence type="ECO:0000256" key="6">
    <source>
        <dbReference type="ARBA" id="ARBA00023136"/>
    </source>
</evidence>
<comment type="subcellular location">
    <subcellularLocation>
        <location evidence="1">Cell membrane</location>
        <topology evidence="1">Multi-pass membrane protein</topology>
    </subcellularLocation>
</comment>
<keyword evidence="6 7" id="KW-0472">Membrane</keyword>
<protein>
    <submittedName>
        <fullName evidence="8">Dicarboxylate/amino acid:cation symporter</fullName>
    </submittedName>
</protein>
<comment type="caution">
    <text evidence="8">The sequence shown here is derived from an EMBL/GenBank/DDBJ whole genome shotgun (WGS) entry which is preliminary data.</text>
</comment>
<keyword evidence="3" id="KW-1003">Cell membrane</keyword>
<evidence type="ECO:0000256" key="1">
    <source>
        <dbReference type="ARBA" id="ARBA00004651"/>
    </source>
</evidence>
<sequence>MSLTVRILIAVVAGLLAGVGVGRLDPFWLGDSHALAQTIGTAWLDGLRMTIVPLVFALLVTGVASAADAARAGSAAGRALLLFAIGLVAAALFSAGLISSLLAIWPVPAGAAAELGGSALQPDVKVGLTAEWLLSFIPVNPVSAAAQGEMVPLVVFALLFGFAVTRIPEQRRRALLDLFHGVVDAMLVLVRWVLVLAPVGVFALAFVAGSRGGLATAGALAQYVTLVVIACVSVMLLVYPVVAIFGRIGIGRFARAALTAQVIAFSTQSSIASLPAMIAVIDKGLDVPERVRNIVLPMAVSLFRVTSSAANIAVALFVAALYGVHLGPAQIVIGALVAAIVSLAAVGLPSQVSFFTAIGPVCLALGVPLDVLPLLLAVETVPDIFRTVGNVTADMAVTRIAAAREKSSSEPEVA</sequence>
<keyword evidence="4 7" id="KW-0812">Transmembrane</keyword>
<dbReference type="InterPro" id="IPR001991">
    <property type="entry name" value="Na-dicarboxylate_symporter"/>
</dbReference>
<dbReference type="PANTHER" id="PTHR42865:SF7">
    <property type="entry name" value="PROTON_GLUTAMATE-ASPARTATE SYMPORTER"/>
    <property type="match status" value="1"/>
</dbReference>
<feature type="transmembrane region" description="Helical" evidence="7">
    <location>
        <begin position="188"/>
        <end position="208"/>
    </location>
</feature>
<dbReference type="PANTHER" id="PTHR42865">
    <property type="entry name" value="PROTON/GLUTAMATE-ASPARTATE SYMPORTER"/>
    <property type="match status" value="1"/>
</dbReference>
<feature type="transmembrane region" description="Helical" evidence="7">
    <location>
        <begin position="354"/>
        <end position="378"/>
    </location>
</feature>
<evidence type="ECO:0000256" key="7">
    <source>
        <dbReference type="SAM" id="Phobius"/>
    </source>
</evidence>
<dbReference type="PRINTS" id="PR00173">
    <property type="entry name" value="EDTRNSPORT"/>
</dbReference>
<keyword evidence="5 7" id="KW-1133">Transmembrane helix</keyword>
<feature type="transmembrane region" description="Helical" evidence="7">
    <location>
        <begin position="331"/>
        <end position="348"/>
    </location>
</feature>
<dbReference type="Pfam" id="PF00375">
    <property type="entry name" value="SDF"/>
    <property type="match status" value="1"/>
</dbReference>
<organism evidence="8">
    <name type="scientific">Sphingomonas psychrotolerans</name>
    <dbReference type="NCBI Taxonomy" id="1327635"/>
    <lineage>
        <taxon>Bacteria</taxon>
        <taxon>Pseudomonadati</taxon>
        <taxon>Pseudomonadota</taxon>
        <taxon>Alphaproteobacteria</taxon>
        <taxon>Sphingomonadales</taxon>
        <taxon>Sphingomonadaceae</taxon>
        <taxon>Sphingomonas</taxon>
    </lineage>
</organism>
<feature type="transmembrane region" description="Helical" evidence="7">
    <location>
        <begin position="46"/>
        <end position="67"/>
    </location>
</feature>
<evidence type="ECO:0000256" key="2">
    <source>
        <dbReference type="ARBA" id="ARBA00022448"/>
    </source>
</evidence>
<dbReference type="Gene3D" id="1.10.3860.10">
    <property type="entry name" value="Sodium:dicarboxylate symporter"/>
    <property type="match status" value="1"/>
</dbReference>
<dbReference type="InterPro" id="IPR036458">
    <property type="entry name" value="Na:dicarbo_symporter_sf"/>
</dbReference>
<evidence type="ECO:0000256" key="4">
    <source>
        <dbReference type="ARBA" id="ARBA00022692"/>
    </source>
</evidence>
<reference evidence="8" key="1">
    <citation type="submission" date="2022-04" db="EMBL/GenBank/DDBJ databases">
        <title>Tomato heritable bacteria conferring resistance against bacterial wilt.</title>
        <authorList>
            <person name="Yin J."/>
        </authorList>
    </citation>
    <scope>NUCLEOTIDE SEQUENCE</scope>
    <source>
        <strain evidence="8">Cra20</strain>
    </source>
</reference>
<accession>A0ABU3N981</accession>
<gene>
    <name evidence="8" type="ORF">MZO42_19685</name>
</gene>
<dbReference type="EMBL" id="JALMLT010000006">
    <property type="protein sequence ID" value="MDT8760928.1"/>
    <property type="molecule type" value="Genomic_DNA"/>
</dbReference>
<dbReference type="SUPFAM" id="SSF118215">
    <property type="entry name" value="Proton glutamate symport protein"/>
    <property type="match status" value="1"/>
</dbReference>
<evidence type="ECO:0000313" key="8">
    <source>
        <dbReference type="EMBL" id="MDT8760928.1"/>
    </source>
</evidence>
<feature type="transmembrane region" description="Helical" evidence="7">
    <location>
        <begin position="220"/>
        <end position="245"/>
    </location>
</feature>
<feature type="transmembrane region" description="Helical" evidence="7">
    <location>
        <begin position="150"/>
        <end position="167"/>
    </location>
</feature>
<evidence type="ECO:0000256" key="5">
    <source>
        <dbReference type="ARBA" id="ARBA00022989"/>
    </source>
</evidence>
<feature type="transmembrane region" description="Helical" evidence="7">
    <location>
        <begin position="301"/>
        <end position="324"/>
    </location>
</feature>
<feature type="transmembrane region" description="Helical" evidence="7">
    <location>
        <begin position="79"/>
        <end position="105"/>
    </location>
</feature>
<name>A0ABU3N981_9SPHN</name>
<keyword evidence="2" id="KW-0813">Transport</keyword>
<evidence type="ECO:0000256" key="3">
    <source>
        <dbReference type="ARBA" id="ARBA00022475"/>
    </source>
</evidence>